<evidence type="ECO:0000313" key="2">
    <source>
        <dbReference type="Proteomes" id="UP000675284"/>
    </source>
</evidence>
<comment type="caution">
    <text evidence="1">The sequence shown here is derived from an EMBL/GenBank/DDBJ whole genome shotgun (WGS) entry which is preliminary data.</text>
</comment>
<dbReference type="Pfam" id="PF14165">
    <property type="entry name" value="YtzH"/>
    <property type="match status" value="1"/>
</dbReference>
<sequence length="95" mass="10985">MTLNVNNQLTLLKDLLDEQKLDCCGNVSEYQQITRIVQSLMNNSNVTDKQLMQLLPEIHYYGKEGEKTQDIEQHITANNDNLNNWINAIHQSNLN</sequence>
<reference evidence="1" key="1">
    <citation type="submission" date="2021-04" db="EMBL/GenBank/DDBJ databases">
        <title>Isolation and polyphasic classification of algal microorganism.</title>
        <authorList>
            <person name="Wang S."/>
        </authorList>
    </citation>
    <scope>NUCLEOTIDE SEQUENCE</scope>
    <source>
        <strain evidence="1">720a</strain>
    </source>
</reference>
<dbReference type="InterPro" id="IPR025547">
    <property type="entry name" value="YtzH"/>
</dbReference>
<dbReference type="Proteomes" id="UP000675284">
    <property type="component" value="Unassembled WGS sequence"/>
</dbReference>
<organism evidence="1 2">
    <name type="scientific">Virgibacillus salarius</name>
    <dbReference type="NCBI Taxonomy" id="447199"/>
    <lineage>
        <taxon>Bacteria</taxon>
        <taxon>Bacillati</taxon>
        <taxon>Bacillota</taxon>
        <taxon>Bacilli</taxon>
        <taxon>Bacillales</taxon>
        <taxon>Bacillaceae</taxon>
        <taxon>Virgibacillus</taxon>
    </lineage>
</organism>
<gene>
    <name evidence="1" type="ORF">KCX74_17065</name>
</gene>
<dbReference type="RefSeq" id="WP_026681485.1">
    <property type="nucleotide sequence ID" value="NZ_BAAACY010000091.1"/>
</dbReference>
<dbReference type="AlphaFoldDB" id="A0A941E0Y1"/>
<proteinExistence type="predicted"/>
<evidence type="ECO:0000313" key="1">
    <source>
        <dbReference type="EMBL" id="MBR7797743.1"/>
    </source>
</evidence>
<protein>
    <recommendedName>
        <fullName evidence="3">YtzH-like protein</fullName>
    </recommendedName>
</protein>
<dbReference type="EMBL" id="JAGSOT010000068">
    <property type="protein sequence ID" value="MBR7797743.1"/>
    <property type="molecule type" value="Genomic_DNA"/>
</dbReference>
<evidence type="ECO:0008006" key="3">
    <source>
        <dbReference type="Google" id="ProtNLM"/>
    </source>
</evidence>
<name>A0A941E0Y1_9BACI</name>
<keyword evidence="2" id="KW-1185">Reference proteome</keyword>
<accession>A0A941E0Y1</accession>